<proteinExistence type="predicted"/>
<name>F4LNY5_TREBD</name>
<dbReference type="AlphaFoldDB" id="F4LNY5"/>
<dbReference type="Proteomes" id="UP000006546">
    <property type="component" value="Chromosome"/>
</dbReference>
<keyword evidence="2" id="KW-1185">Reference proteome</keyword>
<gene>
    <name evidence="1" type="ordered locus">Trebr_2558</name>
</gene>
<sequence length="164" mass="16792">MDLSAVTFVAAAETGSDTDGSDGSVAKVTVGGTDSVIRYDSIPTGIQLILSNGSSSGSYNKINTAQSAKGEGSVGAVEPSKADMVYAELAGPFTAKMFYAANSSTDKSDRTAQITVNGTTTFGPENSVPVAGAWLEASYTGTDTVKVYFGGTNVVRIHDISITK</sequence>
<evidence type="ECO:0000313" key="1">
    <source>
        <dbReference type="EMBL" id="AEE17962.1"/>
    </source>
</evidence>
<dbReference type="STRING" id="906968.Trebr_2558"/>
<dbReference type="EMBL" id="CP002696">
    <property type="protein sequence ID" value="AEE17962.1"/>
    <property type="molecule type" value="Genomic_DNA"/>
</dbReference>
<dbReference type="KEGG" id="tbe:Trebr_2558"/>
<reference evidence="2" key="1">
    <citation type="submission" date="2011-04" db="EMBL/GenBank/DDBJ databases">
        <title>The complete genome of Treponema brennaborense DSM 12168.</title>
        <authorList>
            <person name="Lucas S."/>
            <person name="Han J."/>
            <person name="Lapidus A."/>
            <person name="Bruce D."/>
            <person name="Goodwin L."/>
            <person name="Pitluck S."/>
            <person name="Peters L."/>
            <person name="Kyrpides N."/>
            <person name="Mavromatis K."/>
            <person name="Ivanova N."/>
            <person name="Mikhailova N."/>
            <person name="Pagani I."/>
            <person name="Teshima H."/>
            <person name="Detter J.C."/>
            <person name="Tapia R."/>
            <person name="Han C."/>
            <person name="Land M."/>
            <person name="Hauser L."/>
            <person name="Markowitz V."/>
            <person name="Cheng J.-F."/>
            <person name="Hugenholtz P."/>
            <person name="Woyke T."/>
            <person name="Wu D."/>
            <person name="Gronow S."/>
            <person name="Wellnitz S."/>
            <person name="Brambilla E."/>
            <person name="Klenk H.-P."/>
            <person name="Eisen J.A."/>
        </authorList>
    </citation>
    <scope>NUCLEOTIDE SEQUENCE [LARGE SCALE GENOMIC DNA]</scope>
    <source>
        <strain evidence="2">DSM 12168 / CIP 105900 / DD5/3</strain>
    </source>
</reference>
<evidence type="ECO:0000313" key="2">
    <source>
        <dbReference type="Proteomes" id="UP000006546"/>
    </source>
</evidence>
<dbReference type="HOGENOM" id="CLU_1618267_0_0_12"/>
<dbReference type="RefSeq" id="WP_013759663.1">
    <property type="nucleotide sequence ID" value="NC_015500.1"/>
</dbReference>
<protein>
    <submittedName>
        <fullName evidence="1">Uncharacterized protein</fullName>
    </submittedName>
</protein>
<accession>F4LNY5</accession>
<organism evidence="1 2">
    <name type="scientific">Treponema brennaborense (strain DSM 12168 / CIP 105900 / DD5/3)</name>
    <dbReference type="NCBI Taxonomy" id="906968"/>
    <lineage>
        <taxon>Bacteria</taxon>
        <taxon>Pseudomonadati</taxon>
        <taxon>Spirochaetota</taxon>
        <taxon>Spirochaetia</taxon>
        <taxon>Spirochaetales</taxon>
        <taxon>Treponemataceae</taxon>
        <taxon>Treponema</taxon>
    </lineage>
</organism>